<dbReference type="EMBL" id="PEZG01000020">
    <property type="protein sequence ID" value="PIS15965.1"/>
    <property type="molecule type" value="Genomic_DNA"/>
</dbReference>
<gene>
    <name evidence="1" type="ORF">COT62_00905</name>
</gene>
<name>A0A2H0WTM7_9BACT</name>
<accession>A0A2H0WTM7</accession>
<reference evidence="2" key="1">
    <citation type="submission" date="2017-09" db="EMBL/GenBank/DDBJ databases">
        <title>Depth-based differentiation of microbial function through sediment-hosted aquifers and enrichment of novel symbionts in the deep terrestrial subsurface.</title>
        <authorList>
            <person name="Probst A.J."/>
            <person name="Ladd B."/>
            <person name="Jarett J.K."/>
            <person name="Geller-Mcgrath D.E."/>
            <person name="Sieber C.M.K."/>
            <person name="Emerson J.B."/>
            <person name="Anantharaman K."/>
            <person name="Thomas B.C."/>
            <person name="Malmstrom R."/>
            <person name="Stieglmeier M."/>
            <person name="Klingl A."/>
            <person name="Woyke T."/>
            <person name="Ryan C.M."/>
            <person name="Banfield J.F."/>
        </authorList>
    </citation>
    <scope>NUCLEOTIDE SEQUENCE [LARGE SCALE GENOMIC DNA]</scope>
</reference>
<dbReference type="AlphaFoldDB" id="A0A2H0WTM7"/>
<sequence length="61" mass="7153">MEYIISSNRPNEFNMFGALQQFDGLNGFELKMDYLGSKFVHSATHKDFRASQQSIYLLRLF</sequence>
<evidence type="ECO:0000313" key="1">
    <source>
        <dbReference type="EMBL" id="PIS15965.1"/>
    </source>
</evidence>
<protein>
    <submittedName>
        <fullName evidence="1">Uncharacterized protein</fullName>
    </submittedName>
</protein>
<organism evidence="1 2">
    <name type="scientific">Candidatus Roizmanbacteria bacterium CG09_land_8_20_14_0_10_41_9</name>
    <dbReference type="NCBI Taxonomy" id="1974850"/>
    <lineage>
        <taxon>Bacteria</taxon>
        <taxon>Candidatus Roizmaniibacteriota</taxon>
    </lineage>
</organism>
<dbReference type="Proteomes" id="UP000231198">
    <property type="component" value="Unassembled WGS sequence"/>
</dbReference>
<comment type="caution">
    <text evidence="1">The sequence shown here is derived from an EMBL/GenBank/DDBJ whole genome shotgun (WGS) entry which is preliminary data.</text>
</comment>
<proteinExistence type="predicted"/>
<evidence type="ECO:0000313" key="2">
    <source>
        <dbReference type="Proteomes" id="UP000231198"/>
    </source>
</evidence>